<protein>
    <submittedName>
        <fullName evidence="2">Uncharacterized protein</fullName>
    </submittedName>
</protein>
<dbReference type="AlphaFoldDB" id="A0A448ZMS9"/>
<evidence type="ECO:0000256" key="1">
    <source>
        <dbReference type="SAM" id="MobiDB-lite"/>
    </source>
</evidence>
<feature type="region of interest" description="Disordered" evidence="1">
    <location>
        <begin position="441"/>
        <end position="460"/>
    </location>
</feature>
<organism evidence="2 3">
    <name type="scientific">Pseudo-nitzschia multistriata</name>
    <dbReference type="NCBI Taxonomy" id="183589"/>
    <lineage>
        <taxon>Eukaryota</taxon>
        <taxon>Sar</taxon>
        <taxon>Stramenopiles</taxon>
        <taxon>Ochrophyta</taxon>
        <taxon>Bacillariophyta</taxon>
        <taxon>Bacillariophyceae</taxon>
        <taxon>Bacillariophycidae</taxon>
        <taxon>Bacillariales</taxon>
        <taxon>Bacillariaceae</taxon>
        <taxon>Pseudo-nitzschia</taxon>
    </lineage>
</organism>
<sequence>MKGKPDWGAEAGTKRKTNRYNGRSFYHREHSLSSRYTFVSNVAVLSLSSGSHSRESGISRNNVSTEEKENKNRSNIITIETVDSSGQELPLRTREYRRRKHEWAERYTSQEGLREAFGRNRNRWWGDLDAQTARRLYKRLLFPAALSELVLELGDEIVRPEELAPLAYEARKAAKMYVRERCRVPSRVGAYLIDGFRQLYKYGKFQPNGASYEQIWIRYYEEYGSSNHTEEELIVLLTQNDNQDTDSDVDIDNDDIVLVEDIIDDIDDAVTEDEIIKRTCQKILEKSCTTNGAIDRFYLRNFDQNSLREECSNLQAESISSCDANQNDCNKKVRKSRGSRWRNRKRRKDRYNDLFLEKITNTLERDVRKLLEPPPPLLHSPTEQEEEGTLFGQFMKERAKCNAEIDRVGECETNKKEGDWSSRRMTRQEYHSLKLFAKAMKRSQQQYSESNANDATKRISIDDIALTERSENIDIVTVSKAAEPERTRNKDR</sequence>
<gene>
    <name evidence="2" type="ORF">PSNMU_V1.4_AUG-EV-PASAV3_0102140</name>
</gene>
<proteinExistence type="predicted"/>
<evidence type="ECO:0000313" key="3">
    <source>
        <dbReference type="Proteomes" id="UP000291116"/>
    </source>
</evidence>
<evidence type="ECO:0000313" key="2">
    <source>
        <dbReference type="EMBL" id="VEU43303.1"/>
    </source>
</evidence>
<dbReference type="Proteomes" id="UP000291116">
    <property type="component" value="Unassembled WGS sequence"/>
</dbReference>
<feature type="compositionally biased region" description="Polar residues" evidence="1">
    <location>
        <begin position="442"/>
        <end position="454"/>
    </location>
</feature>
<keyword evidence="3" id="KW-1185">Reference proteome</keyword>
<feature type="region of interest" description="Disordered" evidence="1">
    <location>
        <begin position="50"/>
        <end position="73"/>
    </location>
</feature>
<reference evidence="2 3" key="1">
    <citation type="submission" date="2019-01" db="EMBL/GenBank/DDBJ databases">
        <authorList>
            <person name="Ferrante I. M."/>
        </authorList>
    </citation>
    <scope>NUCLEOTIDE SEQUENCE [LARGE SCALE GENOMIC DNA]</scope>
    <source>
        <strain evidence="2 3">B856</strain>
    </source>
</reference>
<dbReference type="EMBL" id="CAACVS010000532">
    <property type="protein sequence ID" value="VEU43303.1"/>
    <property type="molecule type" value="Genomic_DNA"/>
</dbReference>
<dbReference type="OrthoDB" id="205763at2759"/>
<accession>A0A448ZMS9</accession>
<name>A0A448ZMS9_9STRA</name>